<dbReference type="EMBL" id="MBUA01000012">
    <property type="protein sequence ID" value="MBC6491047.1"/>
    <property type="molecule type" value="Genomic_DNA"/>
</dbReference>
<dbReference type="Proteomes" id="UP000765802">
    <property type="component" value="Unassembled WGS sequence"/>
</dbReference>
<comment type="caution">
    <text evidence="2">The sequence shown here is derived from an EMBL/GenBank/DDBJ whole genome shotgun (WGS) entry which is preliminary data.</text>
</comment>
<evidence type="ECO:0000313" key="3">
    <source>
        <dbReference type="Proteomes" id="UP000765802"/>
    </source>
</evidence>
<dbReference type="RefSeq" id="WP_187256377.1">
    <property type="nucleotide sequence ID" value="NZ_JBHULF010000014.1"/>
</dbReference>
<protein>
    <recommendedName>
        <fullName evidence="4">DUF4123 domain-containing protein</fullName>
    </recommendedName>
</protein>
<accession>A0ABR7M7U6</accession>
<name>A0ABR7M7U6_9BACT</name>
<evidence type="ECO:0008006" key="4">
    <source>
        <dbReference type="Google" id="ProtNLM"/>
    </source>
</evidence>
<evidence type="ECO:0000256" key="1">
    <source>
        <dbReference type="SAM" id="MobiDB-lite"/>
    </source>
</evidence>
<sequence>MDNHLNPGAFRGSRAPASETSHLQDGVARLPEGVAGHQKDAIDHREGVAGHWEGVARGKEGNARGMEGVASEKEGRMAPERDGSLLCYELKVLCPEALVQQLGSEQLYAAEAFGKDAFSVSRPGMLLARFYAREEMENTLLRWLNRVAGQQESFPVLFNNYGSMPACPLYIRVQDPGPFRMLAENLRVIDAWLKGNDCPAITLFHHPRLPLMDRLDEQKAMEILLEFSGRCFRAEMELEELILVSRVAGEERERMVSRLRLLPRGLRTGGRDE</sequence>
<dbReference type="Gene3D" id="3.90.1140.10">
    <property type="entry name" value="Cyclic phosphodiesterase"/>
    <property type="match status" value="1"/>
</dbReference>
<evidence type="ECO:0000313" key="2">
    <source>
        <dbReference type="EMBL" id="MBC6491047.1"/>
    </source>
</evidence>
<organism evidence="2 3">
    <name type="scientific">Flavihumibacter stibioxidans</name>
    <dbReference type="NCBI Taxonomy" id="1834163"/>
    <lineage>
        <taxon>Bacteria</taxon>
        <taxon>Pseudomonadati</taxon>
        <taxon>Bacteroidota</taxon>
        <taxon>Chitinophagia</taxon>
        <taxon>Chitinophagales</taxon>
        <taxon>Chitinophagaceae</taxon>
        <taxon>Flavihumibacter</taxon>
    </lineage>
</organism>
<proteinExistence type="predicted"/>
<keyword evidence="3" id="KW-1185">Reference proteome</keyword>
<feature type="region of interest" description="Disordered" evidence="1">
    <location>
        <begin position="1"/>
        <end position="23"/>
    </location>
</feature>
<reference evidence="2 3" key="1">
    <citation type="submission" date="2016-07" db="EMBL/GenBank/DDBJ databases">
        <title>Genome analysis of Flavihumibacter stibioxidans YS-17.</title>
        <authorList>
            <person name="Shi K."/>
            <person name="Han Y."/>
            <person name="Wang G."/>
        </authorList>
    </citation>
    <scope>NUCLEOTIDE SEQUENCE [LARGE SCALE GENOMIC DNA]</scope>
    <source>
        <strain evidence="2 3">YS-17</strain>
    </source>
</reference>
<gene>
    <name evidence="2" type="ORF">BC349_08395</name>
</gene>